<organism evidence="2 3">
    <name type="scientific">Adlercreutzia shanghongiae</name>
    <dbReference type="NCBI Taxonomy" id="3111773"/>
    <lineage>
        <taxon>Bacteria</taxon>
        <taxon>Bacillati</taxon>
        <taxon>Actinomycetota</taxon>
        <taxon>Coriobacteriia</taxon>
        <taxon>Eggerthellales</taxon>
        <taxon>Eggerthellaceae</taxon>
        <taxon>Adlercreutzia</taxon>
    </lineage>
</organism>
<protein>
    <submittedName>
        <fullName evidence="2">Uncharacterized protein</fullName>
    </submittedName>
</protein>
<comment type="caution">
    <text evidence="2">The sequence shown here is derived from an EMBL/GenBank/DDBJ whole genome shotgun (WGS) entry which is preliminary data.</text>
</comment>
<evidence type="ECO:0000313" key="2">
    <source>
        <dbReference type="EMBL" id="MEC4293758.1"/>
    </source>
</evidence>
<sequence>MNKTTSLPLKAAVISLGLAAACLMLVLPGCMGGSQESAGKPDAVGNRAAETPAPSADAGEVISTAMVAYADDDTVLFVDQETGAPYFPTLIDDAVVSENGAEIDADDLVAGNLVQVTGNGIMLESYPGQYPGITKVEVISQGTPADADQYAALVAEVIATPDPSAVPTGYVEYTTDLAQTSVVLNPFDYHWVVPGDNGNNSEEDLDGEAADASGALASDIIDARIPAAIDAVAGFSATPTNATVERKPLTNEGDAPTVDPAAEDEMVPSTLQADGTVAFTIEPGYLYEIETDYAQGEASYAFYTLS</sequence>
<feature type="region of interest" description="Disordered" evidence="1">
    <location>
        <begin position="36"/>
        <end position="55"/>
    </location>
</feature>
<reference evidence="2 3" key="1">
    <citation type="submission" date="2024-01" db="EMBL/GenBank/DDBJ databases">
        <title>novel species in genus Adlercreutzia.</title>
        <authorList>
            <person name="Liu X."/>
        </authorList>
    </citation>
    <scope>NUCLEOTIDE SEQUENCE [LARGE SCALE GENOMIC DNA]</scope>
    <source>
        <strain evidence="2 3">R22</strain>
    </source>
</reference>
<name>A0ABU6IVL5_9ACTN</name>
<dbReference type="Proteomes" id="UP001343724">
    <property type="component" value="Unassembled WGS sequence"/>
</dbReference>
<accession>A0ABU6IVL5</accession>
<evidence type="ECO:0000313" key="3">
    <source>
        <dbReference type="Proteomes" id="UP001343724"/>
    </source>
</evidence>
<proteinExistence type="predicted"/>
<evidence type="ECO:0000256" key="1">
    <source>
        <dbReference type="SAM" id="MobiDB-lite"/>
    </source>
</evidence>
<dbReference type="PROSITE" id="PS51257">
    <property type="entry name" value="PROKAR_LIPOPROTEIN"/>
    <property type="match status" value="1"/>
</dbReference>
<gene>
    <name evidence="2" type="ORF">VJ920_00335</name>
</gene>
<keyword evidence="3" id="KW-1185">Reference proteome</keyword>
<dbReference type="RefSeq" id="WP_326438196.1">
    <property type="nucleotide sequence ID" value="NZ_JAYMFH010000001.1"/>
</dbReference>
<dbReference type="EMBL" id="JAYMFH010000001">
    <property type="protein sequence ID" value="MEC4293758.1"/>
    <property type="molecule type" value="Genomic_DNA"/>
</dbReference>